<accession>A0A918B1N0</accession>
<reference evidence="2" key="1">
    <citation type="journal article" date="2014" name="Int. J. Syst. Evol. Microbiol.">
        <title>Complete genome sequence of Corynebacterium casei LMG S-19264T (=DSM 44701T), isolated from a smear-ripened cheese.</title>
        <authorList>
            <consortium name="US DOE Joint Genome Institute (JGI-PGF)"/>
            <person name="Walter F."/>
            <person name="Albersmeier A."/>
            <person name="Kalinowski J."/>
            <person name="Ruckert C."/>
        </authorList>
    </citation>
    <scope>NUCLEOTIDE SEQUENCE</scope>
    <source>
        <strain evidence="2">JCM 4335</strain>
    </source>
</reference>
<dbReference type="EMBL" id="BMSV01000007">
    <property type="protein sequence ID" value="GGQ15208.1"/>
    <property type="molecule type" value="Genomic_DNA"/>
</dbReference>
<dbReference type="AlphaFoldDB" id="A0A918B1N0"/>
<gene>
    <name evidence="2" type="ORF">GCM10010249_37220</name>
</gene>
<dbReference type="Proteomes" id="UP000654123">
    <property type="component" value="Unassembled WGS sequence"/>
</dbReference>
<feature type="compositionally biased region" description="Low complexity" evidence="1">
    <location>
        <begin position="39"/>
        <end position="58"/>
    </location>
</feature>
<dbReference type="RefSeq" id="WP_189535312.1">
    <property type="nucleotide sequence ID" value="NZ_BMSV01000007.1"/>
</dbReference>
<sequence length="120" mass="12303">MIIPTLGKRTFDPDPENPLHLPRTIRDGHPEWGLPSYDPATPGGTSPPAGIPGVPAGVGDSACARHDLEYPPVCSSPPAPQPANILFTRLGVLRPVSLGFSDSDPVFTAVVGVGTAGAAC</sequence>
<organism evidence="2 3">
    <name type="scientific">Streptomyces roseolilacinus</name>
    <dbReference type="NCBI Taxonomy" id="66904"/>
    <lineage>
        <taxon>Bacteria</taxon>
        <taxon>Bacillati</taxon>
        <taxon>Actinomycetota</taxon>
        <taxon>Actinomycetes</taxon>
        <taxon>Kitasatosporales</taxon>
        <taxon>Streptomycetaceae</taxon>
        <taxon>Streptomyces</taxon>
    </lineage>
</organism>
<evidence type="ECO:0000256" key="1">
    <source>
        <dbReference type="SAM" id="MobiDB-lite"/>
    </source>
</evidence>
<name>A0A918B1N0_9ACTN</name>
<comment type="caution">
    <text evidence="2">The sequence shown here is derived from an EMBL/GenBank/DDBJ whole genome shotgun (WGS) entry which is preliminary data.</text>
</comment>
<evidence type="ECO:0000313" key="3">
    <source>
        <dbReference type="Proteomes" id="UP000654123"/>
    </source>
</evidence>
<reference evidence="2" key="2">
    <citation type="submission" date="2020-09" db="EMBL/GenBank/DDBJ databases">
        <authorList>
            <person name="Sun Q."/>
            <person name="Ohkuma M."/>
        </authorList>
    </citation>
    <scope>NUCLEOTIDE SEQUENCE</scope>
    <source>
        <strain evidence="2">JCM 4335</strain>
    </source>
</reference>
<keyword evidence="3" id="KW-1185">Reference proteome</keyword>
<feature type="region of interest" description="Disordered" evidence="1">
    <location>
        <begin position="1"/>
        <end position="58"/>
    </location>
</feature>
<protein>
    <submittedName>
        <fullName evidence="2">Uncharacterized protein</fullName>
    </submittedName>
</protein>
<proteinExistence type="predicted"/>
<evidence type="ECO:0000313" key="2">
    <source>
        <dbReference type="EMBL" id="GGQ15208.1"/>
    </source>
</evidence>